<evidence type="ECO:0000259" key="3">
    <source>
        <dbReference type="Pfam" id="PF04253"/>
    </source>
</evidence>
<protein>
    <submittedName>
        <fullName evidence="5">N-acetylated alpha-linked acidic dipeptidase like 2</fullName>
    </submittedName>
</protein>
<dbReference type="InterPro" id="IPR039373">
    <property type="entry name" value="Peptidase_M28B"/>
</dbReference>
<dbReference type="OMA" id="GYYAHKK"/>
<dbReference type="SUPFAM" id="SSF47672">
    <property type="entry name" value="Transferrin receptor-like dimerisation domain"/>
    <property type="match status" value="1"/>
</dbReference>
<keyword evidence="2" id="KW-0812">Transmembrane</keyword>
<proteinExistence type="inferred from homology"/>
<feature type="transmembrane region" description="Helical" evidence="2">
    <location>
        <begin position="118"/>
        <end position="141"/>
    </location>
</feature>
<reference evidence="5 6" key="1">
    <citation type="journal article" date="2019" name="Proc. Natl. Acad. Sci. U.S.A.">
        <title>Regulatory changes in pterin and carotenoid genes underlie balanced color polymorphisms in the wall lizard.</title>
        <authorList>
            <person name="Andrade P."/>
            <person name="Pinho C."/>
            <person name="Perez I de Lanuza G."/>
            <person name="Afonso S."/>
            <person name="Brejcha J."/>
            <person name="Rubin C.J."/>
            <person name="Wallerman O."/>
            <person name="Pereira P."/>
            <person name="Sabatino S.J."/>
            <person name="Bellati A."/>
            <person name="Pellitteri-Rosa D."/>
            <person name="Bosakova Z."/>
            <person name="Bunikis I."/>
            <person name="Carretero M.A."/>
            <person name="Feiner N."/>
            <person name="Marsik P."/>
            <person name="Pauperio F."/>
            <person name="Salvi D."/>
            <person name="Soler L."/>
            <person name="While G.M."/>
            <person name="Uller T."/>
            <person name="Font E."/>
            <person name="Andersson L."/>
            <person name="Carneiro M."/>
        </authorList>
    </citation>
    <scope>NUCLEOTIDE SEQUENCE</scope>
</reference>
<dbReference type="SUPFAM" id="SSF52025">
    <property type="entry name" value="PA domain"/>
    <property type="match status" value="1"/>
</dbReference>
<dbReference type="Proteomes" id="UP000472272">
    <property type="component" value="Chromosome 5"/>
</dbReference>
<keyword evidence="6" id="KW-1185">Reference proteome</keyword>
<evidence type="ECO:0000256" key="1">
    <source>
        <dbReference type="ARBA" id="ARBA00005634"/>
    </source>
</evidence>
<dbReference type="InterPro" id="IPR007484">
    <property type="entry name" value="Peptidase_M28"/>
</dbReference>
<dbReference type="InterPro" id="IPR007365">
    <property type="entry name" value="TFR-like_dimer_dom"/>
</dbReference>
<dbReference type="FunFam" id="3.40.630.10:FF:000101">
    <property type="entry name" value="N-acetylated alpha-linked acidic dipeptidase like 1"/>
    <property type="match status" value="1"/>
</dbReference>
<dbReference type="PANTHER" id="PTHR10404">
    <property type="entry name" value="N-ACETYLATED-ALPHA-LINKED ACIDIC DIPEPTIDASE"/>
    <property type="match status" value="1"/>
</dbReference>
<reference evidence="5" key="3">
    <citation type="submission" date="2025-09" db="UniProtKB">
        <authorList>
            <consortium name="Ensembl"/>
        </authorList>
    </citation>
    <scope>IDENTIFICATION</scope>
</reference>
<reference evidence="5" key="2">
    <citation type="submission" date="2025-08" db="UniProtKB">
        <authorList>
            <consortium name="Ensembl"/>
        </authorList>
    </citation>
    <scope>IDENTIFICATION</scope>
</reference>
<dbReference type="Gene3D" id="3.40.630.10">
    <property type="entry name" value="Zn peptidases"/>
    <property type="match status" value="1"/>
</dbReference>
<dbReference type="Ensembl" id="ENSPMRT00000004634.1">
    <property type="protein sequence ID" value="ENSPMRP00000004341.1"/>
    <property type="gene ID" value="ENSPMRG00000002959.1"/>
</dbReference>
<comment type="similarity">
    <text evidence="1">Belongs to the peptidase M28 family. M28B subfamily.</text>
</comment>
<evidence type="ECO:0000313" key="6">
    <source>
        <dbReference type="Proteomes" id="UP000472272"/>
    </source>
</evidence>
<dbReference type="AlphaFoldDB" id="A0A670HXM3"/>
<evidence type="ECO:0000256" key="2">
    <source>
        <dbReference type="SAM" id="Phobius"/>
    </source>
</evidence>
<dbReference type="PANTHER" id="PTHR10404:SF32">
    <property type="entry name" value="INACTIVE N-ACETYLATED-ALPHA-LINKED ACIDIC DIPEPTIDASE-LIKE PROTEIN 2"/>
    <property type="match status" value="1"/>
</dbReference>
<dbReference type="Pfam" id="PF04389">
    <property type="entry name" value="Peptidase_M28"/>
    <property type="match status" value="1"/>
</dbReference>
<accession>A0A670HXM3</accession>
<dbReference type="InterPro" id="IPR036757">
    <property type="entry name" value="TFR-like_dimer_dom_sf"/>
</dbReference>
<dbReference type="Gene3D" id="1.20.930.40">
    <property type="entry name" value="Transferrin receptor-like, dimerisation domain"/>
    <property type="match status" value="1"/>
</dbReference>
<sequence length="795" mass="88794">MGEKEKSFANPPLQGKKMAYHKVGADQRAQYLDSDDLQATSLELEWDMEKELEEPGFDHFRLDGTVHQQVGITQNTDLDLEPIQPSASPKGRFQRLQEDPDYVSHYTRPPPKSNRYSFCWIFKLFCTALSLFILGVLIGYYGHVRCPPSPPPPPKPSDPHLSQEILKEIQAKDVAQIYRDLIQLRGKEDRDIAMKLLAQWTSYGLEDVQLVNYSVLLDLPGASPNTVTLNSTGECFYPNGQLCSKETKMLHSQDLLYSYAAYSAKGTLTAEVFDVQYGTAEDLLRIQNTANVSRKIALLKLGRLPLLYKLSLLEEAGFGGALLYVDPCDLPKTQNLSEKAFMVSLNGGGDPSTPGYPSIDGSYKQNRSNLTSLLVQPICAALVRKLFSSPEKAGGNEDCEPLELLATAERRTVTLEVQTQPTYKTISNVIAYLKGATIPDRYVIVGSHHSTLGAYSRQQWAHGTAVMTAFIQALMRKVKKGWRPERTIIFCSWGETVFGKIGSYEWAEDLKEVLQRNAVAYVSLHDPVRGRAVLHTIASPSLQQLATEVRKRHNFTCLGQDKCAEFNVSSVQMQGDSDYFINHLGVPALQFSYQDSTALETASFLSEALFPLHSTISNELVSSFSLHESIAKLTGEVILQIANNPVLPFNALDIALEVQKSFRDEHLNLERLLTMANALRESAQLFQSDEMRPANDPKERAPTRVRMLNDVLQSLERNFLVPQVPPGFYRNILYRLDERTHQFSVLLEAVEHCKLHQSNETLQAALSKVLSSLNSAQVSFKAGLNVFEAALLGSK</sequence>
<dbReference type="Gene3D" id="3.50.30.30">
    <property type="match status" value="1"/>
</dbReference>
<dbReference type="SUPFAM" id="SSF53187">
    <property type="entry name" value="Zn-dependent exopeptidases"/>
    <property type="match status" value="1"/>
</dbReference>
<dbReference type="GeneTree" id="ENSGT01030000234598"/>
<organism evidence="5 6">
    <name type="scientific">Podarcis muralis</name>
    <name type="common">Wall lizard</name>
    <name type="synonym">Lacerta muralis</name>
    <dbReference type="NCBI Taxonomy" id="64176"/>
    <lineage>
        <taxon>Eukaryota</taxon>
        <taxon>Metazoa</taxon>
        <taxon>Chordata</taxon>
        <taxon>Craniata</taxon>
        <taxon>Vertebrata</taxon>
        <taxon>Euteleostomi</taxon>
        <taxon>Lepidosauria</taxon>
        <taxon>Squamata</taxon>
        <taxon>Bifurcata</taxon>
        <taxon>Unidentata</taxon>
        <taxon>Episquamata</taxon>
        <taxon>Laterata</taxon>
        <taxon>Lacertibaenia</taxon>
        <taxon>Lacertidae</taxon>
        <taxon>Podarcis</taxon>
    </lineage>
</organism>
<gene>
    <name evidence="5" type="primary">NAALADL2</name>
</gene>
<keyword evidence="2" id="KW-1133">Transmembrane helix</keyword>
<feature type="domain" description="Transferrin receptor-like dimerisation" evidence="3">
    <location>
        <begin position="667"/>
        <end position="780"/>
    </location>
</feature>
<dbReference type="InterPro" id="IPR046450">
    <property type="entry name" value="PA_dom_sf"/>
</dbReference>
<name>A0A670HXM3_PODMU</name>
<feature type="domain" description="Peptidase M28" evidence="4">
    <location>
        <begin position="428"/>
        <end position="595"/>
    </location>
</feature>
<evidence type="ECO:0000313" key="5">
    <source>
        <dbReference type="Ensembl" id="ENSPMRP00000004341.1"/>
    </source>
</evidence>
<keyword evidence="2" id="KW-0472">Membrane</keyword>
<dbReference type="Pfam" id="PF04253">
    <property type="entry name" value="TFR_dimer"/>
    <property type="match status" value="1"/>
</dbReference>
<evidence type="ECO:0000259" key="4">
    <source>
        <dbReference type="Pfam" id="PF04389"/>
    </source>
</evidence>